<dbReference type="InterPro" id="IPR036388">
    <property type="entry name" value="WH-like_DNA-bd_sf"/>
</dbReference>
<dbReference type="InterPro" id="IPR013324">
    <property type="entry name" value="RNA_pol_sigma_r3/r4-like"/>
</dbReference>
<dbReference type="PROSITE" id="PS50943">
    <property type="entry name" value="HTH_CROC1"/>
    <property type="match status" value="1"/>
</dbReference>
<keyword evidence="2" id="KW-0804">Transcription</keyword>
<dbReference type="Gene3D" id="1.10.10.10">
    <property type="entry name" value="Winged helix-like DNA-binding domain superfamily/Winged helix DNA-binding domain"/>
    <property type="match status" value="1"/>
</dbReference>
<dbReference type="InterPro" id="IPR001387">
    <property type="entry name" value="Cro/C1-type_HTH"/>
</dbReference>
<dbReference type="OrthoDB" id="51502at2157"/>
<evidence type="ECO:0000313" key="5">
    <source>
        <dbReference type="EMBL" id="SDQ94154.1"/>
    </source>
</evidence>
<feature type="region of interest" description="Disordered" evidence="3">
    <location>
        <begin position="12"/>
        <end position="34"/>
    </location>
</feature>
<name>A0A1H1F035_NATTX</name>
<organism evidence="5 6">
    <name type="scientific">Natronobacterium texcoconense</name>
    <dbReference type="NCBI Taxonomy" id="1095778"/>
    <lineage>
        <taxon>Archaea</taxon>
        <taxon>Methanobacteriati</taxon>
        <taxon>Methanobacteriota</taxon>
        <taxon>Stenosarchaea group</taxon>
        <taxon>Halobacteria</taxon>
        <taxon>Halobacteriales</taxon>
        <taxon>Natrialbaceae</taxon>
        <taxon>Natronobacterium</taxon>
    </lineage>
</organism>
<dbReference type="PANTHER" id="PTHR34236:SF1">
    <property type="entry name" value="DIMETHYL SULFOXIDE REDUCTASE TRANSCRIPTIONAL ACTIVATOR"/>
    <property type="match status" value="1"/>
</dbReference>
<sequence>MADDLVSIDIADVETDAGAEGTPEHERERTPVRSRADGGVVAQLRLDHPDLFLRSTIRRAPDVSIEPEHWTAVDDRTLVFLTVHGDAFDEFETALEIDPTVADPVLLDRYPDRRVYRVERAAETITFTDRLASIGAHVLEFSSCPNGDGWQIQLRFPSRDDLIEFNAYCDERGVSVTVDHLRVSDDGDDGVVALTEKQQDLLTTAYEEGYFDVPRGISQDELATRLGISKSAVSQRLRRAVGELCGATLS</sequence>
<dbReference type="STRING" id="1095778.SAMN04489842_1760"/>
<dbReference type="RefSeq" id="WP_090380425.1">
    <property type="nucleotide sequence ID" value="NZ_FNLC01000002.1"/>
</dbReference>
<evidence type="ECO:0000256" key="3">
    <source>
        <dbReference type="SAM" id="MobiDB-lite"/>
    </source>
</evidence>
<dbReference type="Pfam" id="PF04967">
    <property type="entry name" value="HTH_10"/>
    <property type="match status" value="1"/>
</dbReference>
<dbReference type="EMBL" id="FNLC01000002">
    <property type="protein sequence ID" value="SDQ94154.1"/>
    <property type="molecule type" value="Genomic_DNA"/>
</dbReference>
<feature type="compositionally biased region" description="Basic and acidic residues" evidence="3">
    <location>
        <begin position="22"/>
        <end position="34"/>
    </location>
</feature>
<evidence type="ECO:0000256" key="1">
    <source>
        <dbReference type="ARBA" id="ARBA00023015"/>
    </source>
</evidence>
<keyword evidence="1" id="KW-0805">Transcription regulation</keyword>
<dbReference type="InterPro" id="IPR031803">
    <property type="entry name" value="BAT_GAF/HTH-assoc"/>
</dbReference>
<dbReference type="InterPro" id="IPR007050">
    <property type="entry name" value="HTH_bacterioopsin"/>
</dbReference>
<protein>
    <submittedName>
        <fullName evidence="5">Predicted DNA binding protein, contains HTH domain</fullName>
    </submittedName>
</protein>
<dbReference type="AlphaFoldDB" id="A0A1H1F035"/>
<keyword evidence="6" id="KW-1185">Reference proteome</keyword>
<gene>
    <name evidence="5" type="ORF">SAMN04489842_1760</name>
</gene>
<proteinExistence type="predicted"/>
<feature type="domain" description="HTH cro/C1-type" evidence="4">
    <location>
        <begin position="215"/>
        <end position="235"/>
    </location>
</feature>
<dbReference type="Proteomes" id="UP000198848">
    <property type="component" value="Unassembled WGS sequence"/>
</dbReference>
<accession>A0A1H1F035</accession>
<evidence type="ECO:0000256" key="2">
    <source>
        <dbReference type="ARBA" id="ARBA00023163"/>
    </source>
</evidence>
<dbReference type="Pfam" id="PF15915">
    <property type="entry name" value="BAT"/>
    <property type="match status" value="1"/>
</dbReference>
<dbReference type="SUPFAM" id="SSF88659">
    <property type="entry name" value="Sigma3 and sigma4 domains of RNA polymerase sigma factors"/>
    <property type="match status" value="1"/>
</dbReference>
<dbReference type="PANTHER" id="PTHR34236">
    <property type="entry name" value="DIMETHYL SULFOXIDE REDUCTASE TRANSCRIPTIONAL ACTIVATOR"/>
    <property type="match status" value="1"/>
</dbReference>
<evidence type="ECO:0000313" key="6">
    <source>
        <dbReference type="Proteomes" id="UP000198848"/>
    </source>
</evidence>
<evidence type="ECO:0000259" key="4">
    <source>
        <dbReference type="PROSITE" id="PS50943"/>
    </source>
</evidence>
<reference evidence="6" key="1">
    <citation type="submission" date="2016-10" db="EMBL/GenBank/DDBJ databases">
        <authorList>
            <person name="Varghese N."/>
            <person name="Submissions S."/>
        </authorList>
    </citation>
    <scope>NUCLEOTIDE SEQUENCE [LARGE SCALE GENOMIC DNA]</scope>
    <source>
        <strain evidence="6">DSM 24767</strain>
    </source>
</reference>